<dbReference type="Proteomes" id="UP000587524">
    <property type="component" value="Unassembled WGS sequence"/>
</dbReference>
<proteinExistence type="predicted"/>
<dbReference type="EMBL" id="JACJHZ010000055">
    <property type="protein sequence ID" value="MBA9024310.1"/>
    <property type="molecule type" value="Genomic_DNA"/>
</dbReference>
<comment type="caution">
    <text evidence="1">The sequence shown here is derived from an EMBL/GenBank/DDBJ whole genome shotgun (WGS) entry which is preliminary data.</text>
</comment>
<name>A0ABR6CH16_9HYPH</name>
<keyword evidence="2" id="KW-1185">Reference proteome</keyword>
<gene>
    <name evidence="1" type="ORF">HNQ97_006349</name>
</gene>
<evidence type="ECO:0000313" key="1">
    <source>
        <dbReference type="EMBL" id="MBA9024310.1"/>
    </source>
</evidence>
<organism evidence="1 2">
    <name type="scientific">Aminobacter ciceronei</name>
    <dbReference type="NCBI Taxonomy" id="150723"/>
    <lineage>
        <taxon>Bacteria</taxon>
        <taxon>Pseudomonadati</taxon>
        <taxon>Pseudomonadota</taxon>
        <taxon>Alphaproteobacteria</taxon>
        <taxon>Hyphomicrobiales</taxon>
        <taxon>Phyllobacteriaceae</taxon>
        <taxon>Aminobacter</taxon>
    </lineage>
</organism>
<sequence>MNKSRLLVEYLLDRRAGVLTNYSVPKQTTYLTLPSTARQREGGDGSEDCAITRFRLVMASRMKAGLSLRLLLPAA</sequence>
<evidence type="ECO:0000313" key="2">
    <source>
        <dbReference type="Proteomes" id="UP000587524"/>
    </source>
</evidence>
<protein>
    <submittedName>
        <fullName evidence="1">Uncharacterized protein</fullName>
    </submittedName>
</protein>
<accession>A0ABR6CH16</accession>
<dbReference type="RefSeq" id="WP_182576074.1">
    <property type="nucleotide sequence ID" value="NZ_JACJHY010000055.1"/>
</dbReference>
<reference evidence="1 2" key="1">
    <citation type="submission" date="2020-08" db="EMBL/GenBank/DDBJ databases">
        <title>Genomic Encyclopedia of Type Strains, Phase IV (KMG-IV): sequencing the most valuable type-strain genomes for metagenomic binning, comparative biology and taxonomic classification.</title>
        <authorList>
            <person name="Goeker M."/>
        </authorList>
    </citation>
    <scope>NUCLEOTIDE SEQUENCE [LARGE SCALE GENOMIC DNA]</scope>
    <source>
        <strain evidence="1 2">DSM 17455</strain>
    </source>
</reference>